<evidence type="ECO:0000313" key="2">
    <source>
        <dbReference type="Proteomes" id="UP000079169"/>
    </source>
</evidence>
<dbReference type="Proteomes" id="UP000079169">
    <property type="component" value="Unplaced"/>
</dbReference>
<dbReference type="AlphaFoldDB" id="A0A1S3D0C5"/>
<sequence>MSYLKLSLVIVLLVCGYGLGRPNEADKEERLDMNDPDVQEAIEAAVNELSKHSDARFRRLRAWAVKKVDPADLEPNESSSGYEIKMRELRDCSKIKQTSPGACIQCNVFVYKKTTDKPPKYTITKMNCVL</sequence>
<reference evidence="3" key="1">
    <citation type="submission" date="2025-08" db="UniProtKB">
        <authorList>
            <consortium name="RefSeq"/>
        </authorList>
    </citation>
    <scope>IDENTIFICATION</scope>
</reference>
<dbReference type="GeneID" id="103508661"/>
<dbReference type="KEGG" id="dci:103508661"/>
<dbReference type="InterPro" id="IPR046350">
    <property type="entry name" value="Cystatin_sf"/>
</dbReference>
<organism evidence="2 3">
    <name type="scientific">Diaphorina citri</name>
    <name type="common">Asian citrus psyllid</name>
    <dbReference type="NCBI Taxonomy" id="121845"/>
    <lineage>
        <taxon>Eukaryota</taxon>
        <taxon>Metazoa</taxon>
        <taxon>Ecdysozoa</taxon>
        <taxon>Arthropoda</taxon>
        <taxon>Hexapoda</taxon>
        <taxon>Insecta</taxon>
        <taxon>Pterygota</taxon>
        <taxon>Neoptera</taxon>
        <taxon>Paraneoptera</taxon>
        <taxon>Hemiptera</taxon>
        <taxon>Sternorrhyncha</taxon>
        <taxon>Psylloidea</taxon>
        <taxon>Psyllidae</taxon>
        <taxon>Diaphorininae</taxon>
        <taxon>Diaphorina</taxon>
    </lineage>
</organism>
<evidence type="ECO:0000256" key="1">
    <source>
        <dbReference type="SAM" id="SignalP"/>
    </source>
</evidence>
<feature type="chain" id="PRO_5010363208" evidence="1">
    <location>
        <begin position="21"/>
        <end position="130"/>
    </location>
</feature>
<keyword evidence="2" id="KW-1185">Reference proteome</keyword>
<evidence type="ECO:0000313" key="3">
    <source>
        <dbReference type="RefSeq" id="XP_008471455.1"/>
    </source>
</evidence>
<dbReference type="SUPFAM" id="SSF54403">
    <property type="entry name" value="Cystatin/monellin"/>
    <property type="match status" value="1"/>
</dbReference>
<proteinExistence type="predicted"/>
<keyword evidence="1" id="KW-0732">Signal</keyword>
<gene>
    <name evidence="3" type="primary">LOC103508661</name>
</gene>
<dbReference type="RefSeq" id="XP_008471455.1">
    <property type="nucleotide sequence ID" value="XM_008473233.3"/>
</dbReference>
<feature type="signal peptide" evidence="1">
    <location>
        <begin position="1"/>
        <end position="20"/>
    </location>
</feature>
<name>A0A1S3D0C5_DIACI</name>
<protein>
    <submittedName>
        <fullName evidence="3">Uncharacterized protein LOC103508661 isoform X2</fullName>
    </submittedName>
</protein>
<accession>A0A1S3D0C5</accession>